<feature type="coiled-coil region" evidence="4">
    <location>
        <begin position="254"/>
        <end position="288"/>
    </location>
</feature>
<dbReference type="Proteomes" id="UP001274896">
    <property type="component" value="Unassembled WGS sequence"/>
</dbReference>
<organism evidence="6 7">
    <name type="scientific">Hemibagrus guttatus</name>
    <dbReference type="NCBI Taxonomy" id="175788"/>
    <lineage>
        <taxon>Eukaryota</taxon>
        <taxon>Metazoa</taxon>
        <taxon>Chordata</taxon>
        <taxon>Craniata</taxon>
        <taxon>Vertebrata</taxon>
        <taxon>Euteleostomi</taxon>
        <taxon>Actinopterygii</taxon>
        <taxon>Neopterygii</taxon>
        <taxon>Teleostei</taxon>
        <taxon>Ostariophysi</taxon>
        <taxon>Siluriformes</taxon>
        <taxon>Bagridae</taxon>
        <taxon>Hemibagrus</taxon>
    </lineage>
</organism>
<dbReference type="InterPro" id="IPR012981">
    <property type="entry name" value="PIH1_N"/>
</dbReference>
<dbReference type="InterPro" id="IPR000477">
    <property type="entry name" value="RT_dom"/>
</dbReference>
<dbReference type="InterPro" id="IPR036691">
    <property type="entry name" value="Endo/exonu/phosph_ase_sf"/>
</dbReference>
<feature type="domain" description="Reverse transcriptase" evidence="5">
    <location>
        <begin position="420"/>
        <end position="679"/>
    </location>
</feature>
<dbReference type="EC" id="3.1.26.4" evidence="3"/>
<keyword evidence="4" id="KW-0175">Coiled coil</keyword>
<reference evidence="6" key="1">
    <citation type="submission" date="2023-06" db="EMBL/GenBank/DDBJ databases">
        <title>Male Hemibagrus guttatus genome.</title>
        <authorList>
            <person name="Bian C."/>
        </authorList>
    </citation>
    <scope>NUCLEOTIDE SEQUENCE</scope>
    <source>
        <strain evidence="6">Male_cb2023</strain>
        <tissue evidence="6">Muscle</tissue>
    </source>
</reference>
<comment type="similarity">
    <text evidence="1">Belongs to the PIH1 family.</text>
</comment>
<gene>
    <name evidence="6" type="ORF">QTP70_034079</name>
</gene>
<dbReference type="CDD" id="cd01650">
    <property type="entry name" value="RT_nLTR_like"/>
    <property type="match status" value="1"/>
</dbReference>
<keyword evidence="7" id="KW-1185">Reference proteome</keyword>
<dbReference type="Pfam" id="PF18201">
    <property type="entry name" value="PIH1_CS"/>
    <property type="match status" value="1"/>
</dbReference>
<sequence length="924" mass="107514">METDTSLLRAELHEEELYNMLQTVRQTHTDSMPSKFIRPQPDEVMESIPTGERVVIGADFNGHVGEGNTGDEEVMGKFGVKERNLEGQMVVDFAKRMDMAVVNTYFQKREEHRVTYKSGGRSTQVDYILCRRDNLKEISDCKVVVGESVARQHRMVVCRMTLMVCKTKRSKIEIEKKTKWWKLKKEECCEEFRQKLRQALGGQVVLPDDWETTAEVIRETGRKVLGVSSGRRKEDKETWWWNEEVQDSVQRKRLAKKKWDMDRTEENRQEYKELQRRVKREVSKAKQKAYDELYTRLDTREGQKDLYRLARQRDRDGKDVQQVRVIKDRDGKVLTSEESVQRRWKEYFEELMNEENEREKRVEGVNSVEQKVDKIRKDEVRKALKRMKSGKAVGPDDIPVEVWKCLGEAAVEFLTNLFNRVLESERMPEEWRRSVLVPIFKNKGDVQSCSNYRGIKLMSHTMKLWERVVEARLRKVVGICEQQYGFMPRKSTTDASFALRILMEKYRDGQRELHCVFVDLEKAYDRVPREELWYCMRKSGVAEKYVRVVQDMYERSRTVVRCAVGQTEEFKVEVGLHQGSALSPFLFAIVMDQLSEEVRQESPWTMMFADDIVICSESREQVEENLERWRFALERRGMKVSGSKTEYMCVNEREGSGTVRLQGEEVKKVQEFKYLGSTVQSNGECRKEVKKRVQAGLCVKTFSLPDEQKVFVNVCQSADVPPPPPISHDALVDLLDSDDPTGYKVPMSLGEAHTEMDNSSNSCTVYDVVINDEFFQKCQKDSLFQQFVIAVSLEGLENKYKLQLNRDIKILKNRKFMGSLSEQNIRTKSKPVIQEIGSEEIQYTVRRPQVCLLVEPPVGQVEYLIAEVQLPGVSSVQSLLLDLGEDRLVLNTRPSLFHLDIFLPFLINQENSGAQYNTDTQQPL</sequence>
<evidence type="ECO:0000256" key="2">
    <source>
        <dbReference type="ARBA" id="ARBA00010879"/>
    </source>
</evidence>
<dbReference type="InterPro" id="IPR043502">
    <property type="entry name" value="DNA/RNA_pol_sf"/>
</dbReference>
<dbReference type="PROSITE" id="PS50878">
    <property type="entry name" value="RT_POL"/>
    <property type="match status" value="1"/>
</dbReference>
<dbReference type="Gene3D" id="3.60.10.10">
    <property type="entry name" value="Endonuclease/exonuclease/phosphatase"/>
    <property type="match status" value="1"/>
</dbReference>
<dbReference type="Pfam" id="PF00078">
    <property type="entry name" value="RVT_1"/>
    <property type="match status" value="1"/>
</dbReference>
<dbReference type="Gene3D" id="3.30.70.270">
    <property type="match status" value="1"/>
</dbReference>
<evidence type="ECO:0000259" key="5">
    <source>
        <dbReference type="PROSITE" id="PS50878"/>
    </source>
</evidence>
<accession>A0AAE0QH42</accession>
<comment type="similarity">
    <text evidence="2">Belongs to the beta type-B retroviral polymerase family. HERV class-II K(HML-2) pol subfamily.</text>
</comment>
<evidence type="ECO:0000256" key="1">
    <source>
        <dbReference type="ARBA" id="ARBA00008511"/>
    </source>
</evidence>
<name>A0AAE0QH42_9TELE</name>
<evidence type="ECO:0000313" key="7">
    <source>
        <dbReference type="Proteomes" id="UP001274896"/>
    </source>
</evidence>
<dbReference type="AlphaFoldDB" id="A0AAE0QH42"/>
<dbReference type="InterPro" id="IPR043128">
    <property type="entry name" value="Rev_trsase/Diguanyl_cyclase"/>
</dbReference>
<evidence type="ECO:0000256" key="4">
    <source>
        <dbReference type="SAM" id="Coils"/>
    </source>
</evidence>
<dbReference type="SUPFAM" id="SSF56672">
    <property type="entry name" value="DNA/RNA polymerases"/>
    <property type="match status" value="1"/>
</dbReference>
<evidence type="ECO:0000313" key="6">
    <source>
        <dbReference type="EMBL" id="KAK3520845.1"/>
    </source>
</evidence>
<dbReference type="GO" id="GO:0004523">
    <property type="term" value="F:RNA-DNA hybrid ribonuclease activity"/>
    <property type="evidence" value="ECO:0007669"/>
    <property type="project" value="UniProtKB-EC"/>
</dbReference>
<dbReference type="Pfam" id="PF08190">
    <property type="entry name" value="PIH1"/>
    <property type="match status" value="1"/>
</dbReference>
<dbReference type="EMBL" id="JAUCMX010000016">
    <property type="protein sequence ID" value="KAK3520845.1"/>
    <property type="molecule type" value="Genomic_DNA"/>
</dbReference>
<proteinExistence type="inferred from homology"/>
<evidence type="ECO:0000256" key="3">
    <source>
        <dbReference type="ARBA" id="ARBA00012180"/>
    </source>
</evidence>
<dbReference type="InterPro" id="IPR041442">
    <property type="entry name" value="PIH1D1/2/3_CS-like"/>
</dbReference>
<comment type="caution">
    <text evidence="6">The sequence shown here is derived from an EMBL/GenBank/DDBJ whole genome shotgun (WGS) entry which is preliminary data.</text>
</comment>
<dbReference type="PANTHER" id="PTHR19446">
    <property type="entry name" value="REVERSE TRANSCRIPTASES"/>
    <property type="match status" value="1"/>
</dbReference>
<protein>
    <recommendedName>
        <fullName evidence="3">ribonuclease H</fullName>
        <ecNumber evidence="3">3.1.26.4</ecNumber>
    </recommendedName>
</protein>